<dbReference type="OrthoDB" id="3635516at2"/>
<keyword evidence="2" id="KW-1185">Reference proteome</keyword>
<organism evidence="1 2">
    <name type="scientific">Prauserella marina</name>
    <dbReference type="NCBI Taxonomy" id="530584"/>
    <lineage>
        <taxon>Bacteria</taxon>
        <taxon>Bacillati</taxon>
        <taxon>Actinomycetota</taxon>
        <taxon>Actinomycetes</taxon>
        <taxon>Pseudonocardiales</taxon>
        <taxon>Pseudonocardiaceae</taxon>
        <taxon>Prauserella</taxon>
    </lineage>
</organism>
<evidence type="ECO:0000313" key="1">
    <source>
        <dbReference type="EMBL" id="SDC86858.1"/>
    </source>
</evidence>
<dbReference type="RefSeq" id="WP_091803086.1">
    <property type="nucleotide sequence ID" value="NZ_CP016353.1"/>
</dbReference>
<dbReference type="Proteomes" id="UP000199494">
    <property type="component" value="Unassembled WGS sequence"/>
</dbReference>
<dbReference type="KEGG" id="pmad:BAY61_28635"/>
<dbReference type="STRING" id="530584.SAMN05421630_104210"/>
<proteinExistence type="predicted"/>
<accession>A0A222VWN2</accession>
<protein>
    <submittedName>
        <fullName evidence="1">Uncharacterized protein</fullName>
    </submittedName>
</protein>
<dbReference type="AlphaFoldDB" id="A0A222VWN2"/>
<dbReference type="EMBL" id="FMZE01000004">
    <property type="protein sequence ID" value="SDC86858.1"/>
    <property type="molecule type" value="Genomic_DNA"/>
</dbReference>
<reference evidence="1 2" key="1">
    <citation type="submission" date="2016-10" db="EMBL/GenBank/DDBJ databases">
        <authorList>
            <person name="de Groot N.N."/>
        </authorList>
    </citation>
    <scope>NUCLEOTIDE SEQUENCE [LARGE SCALE GENOMIC DNA]</scope>
    <source>
        <strain evidence="1 2">CGMCC 4.5506</strain>
    </source>
</reference>
<sequence>MLRHRFVLAVVAIVVVWLAVVTVQIARQPEIGVDSPQQLQRQLATALNARDAGALAEVVGYPVAEVDDFAKAYLARLDEVNASAITVTLLPDPRDPKAAEIRGERASTRPAAGNQGSRVTFSYRVAVGQVDGSWRVEFIPPL</sequence>
<gene>
    <name evidence="1" type="ORF">SAMN05421630_104210</name>
</gene>
<name>A0A222VWN2_9PSEU</name>
<evidence type="ECO:0000313" key="2">
    <source>
        <dbReference type="Proteomes" id="UP000199494"/>
    </source>
</evidence>